<comment type="caution">
    <text evidence="1">The sequence shown here is derived from an EMBL/GenBank/DDBJ whole genome shotgun (WGS) entry which is preliminary data.</text>
</comment>
<feature type="non-terminal residue" evidence="1">
    <location>
        <position position="73"/>
    </location>
</feature>
<reference evidence="1 2" key="1">
    <citation type="journal article" date="2014" name="Genome Biol. Evol.">
        <title>The secreted proteins of Achlya hypogyna and Thraustotheca clavata identify the ancestral oomycete secretome and reveal gene acquisitions by horizontal gene transfer.</title>
        <authorList>
            <person name="Misner I."/>
            <person name="Blouin N."/>
            <person name="Leonard G."/>
            <person name="Richards T.A."/>
            <person name="Lane C.E."/>
        </authorList>
    </citation>
    <scope>NUCLEOTIDE SEQUENCE [LARGE SCALE GENOMIC DNA]</scope>
    <source>
        <strain evidence="1 2">ATCC 34112</strain>
    </source>
</reference>
<accession>A0A1V9YIZ5</accession>
<dbReference type="STRING" id="74557.A0A1V9YIZ5"/>
<evidence type="ECO:0000313" key="1">
    <source>
        <dbReference type="EMBL" id="OQR85647.1"/>
    </source>
</evidence>
<dbReference type="Proteomes" id="UP000243217">
    <property type="component" value="Unassembled WGS sequence"/>
</dbReference>
<name>A0A1V9YIZ5_9STRA</name>
<dbReference type="SUPFAM" id="SSF52540">
    <property type="entry name" value="P-loop containing nucleoside triphosphate hydrolases"/>
    <property type="match status" value="1"/>
</dbReference>
<proteinExistence type="predicted"/>
<sequence length="73" mass="8126">MQEDHFIQIRTPKNGKDLIQDVPKITLEWHHVTRVVKVKNTATKQIEEKVILDNVNGSAVPGELLVLMGPSGA</sequence>
<dbReference type="AlphaFoldDB" id="A0A1V9YIZ5"/>
<protein>
    <submittedName>
        <fullName evidence="1">Uncharacterized protein</fullName>
    </submittedName>
</protein>
<organism evidence="1 2">
    <name type="scientific">Thraustotheca clavata</name>
    <dbReference type="NCBI Taxonomy" id="74557"/>
    <lineage>
        <taxon>Eukaryota</taxon>
        <taxon>Sar</taxon>
        <taxon>Stramenopiles</taxon>
        <taxon>Oomycota</taxon>
        <taxon>Saprolegniomycetes</taxon>
        <taxon>Saprolegniales</taxon>
        <taxon>Achlyaceae</taxon>
        <taxon>Thraustotheca</taxon>
    </lineage>
</organism>
<dbReference type="EMBL" id="JNBS01003702">
    <property type="protein sequence ID" value="OQR85647.1"/>
    <property type="molecule type" value="Genomic_DNA"/>
</dbReference>
<gene>
    <name evidence="1" type="ORF">THRCLA_23014</name>
</gene>
<keyword evidence="2" id="KW-1185">Reference proteome</keyword>
<evidence type="ECO:0000313" key="2">
    <source>
        <dbReference type="Proteomes" id="UP000243217"/>
    </source>
</evidence>
<dbReference type="InterPro" id="IPR027417">
    <property type="entry name" value="P-loop_NTPase"/>
</dbReference>